<accession>A0A9P8TKA2</accession>
<evidence type="ECO:0000313" key="2">
    <source>
        <dbReference type="Proteomes" id="UP000774326"/>
    </source>
</evidence>
<dbReference type="AlphaFoldDB" id="A0A9P8TKA2"/>
<organism evidence="1 2">
    <name type="scientific">Wickerhamomyces pijperi</name>
    <name type="common">Yeast</name>
    <name type="synonym">Pichia pijperi</name>
    <dbReference type="NCBI Taxonomy" id="599730"/>
    <lineage>
        <taxon>Eukaryota</taxon>
        <taxon>Fungi</taxon>
        <taxon>Dikarya</taxon>
        <taxon>Ascomycota</taxon>
        <taxon>Saccharomycotina</taxon>
        <taxon>Saccharomycetes</taxon>
        <taxon>Phaffomycetales</taxon>
        <taxon>Wickerhamomycetaceae</taxon>
        <taxon>Wickerhamomyces</taxon>
    </lineage>
</organism>
<protein>
    <submittedName>
        <fullName evidence="1">Uncharacterized protein</fullName>
    </submittedName>
</protein>
<sequence>MIRRNSYAVRRTSECLISQTHGLQRYKRWKPQYVEQSSPFNVAKRLPAYQSYTKVLDSQNYMDLFPPFIWEVIFLHLDSYETIYELMLECMKFDDSLKKLSCPTLKLGLVPYIRNSSLIPVYIKYCPSIATLERIYQSKRVRYSPGDLKFGTDPPFGSKDGLELFTTCEAYCVPLFVDAEYKLLPHKSNDYTMAFLNSFKSFGHSVVFQVHSYGFPESSKKGSTGPMDLQQLVDWHFNAITKLFLPKTLQNLDMKTETVLPFRMHIEIYETPENILGSCRGNDMSAPQLYKLLGTLFKKEARSSQRYLRNISEWQVNVDAANNNDVALEKFSRCSDLKVPGKQISKEDVAIKTYGIKVDLVLSKTLEHDKASKNEDDTPKVSKRLKQLSKNLFSRLFKRSSSNEHEQGNVPCKSLRSIDSKEGQLQFLQHCFPGTALDHFRFEQVQTPVSSGKEKDAFDGYTKYESDSDTEIETKTTPSALDLTKLYKKATTSPRVRVHAVRFRL</sequence>
<proteinExistence type="predicted"/>
<dbReference type="Proteomes" id="UP000774326">
    <property type="component" value="Unassembled WGS sequence"/>
</dbReference>
<evidence type="ECO:0000313" key="1">
    <source>
        <dbReference type="EMBL" id="KAH3682668.1"/>
    </source>
</evidence>
<gene>
    <name evidence="1" type="ORF">WICPIJ_006362</name>
</gene>
<reference evidence="1" key="1">
    <citation type="journal article" date="2021" name="Open Biol.">
        <title>Shared evolutionary footprints suggest mitochondrial oxidative damage underlies multiple complex I losses in fungi.</title>
        <authorList>
            <person name="Schikora-Tamarit M.A."/>
            <person name="Marcet-Houben M."/>
            <person name="Nosek J."/>
            <person name="Gabaldon T."/>
        </authorList>
    </citation>
    <scope>NUCLEOTIDE SEQUENCE</scope>
    <source>
        <strain evidence="1">CBS2887</strain>
    </source>
</reference>
<reference evidence="1" key="2">
    <citation type="submission" date="2021-01" db="EMBL/GenBank/DDBJ databases">
        <authorList>
            <person name="Schikora-Tamarit M.A."/>
        </authorList>
    </citation>
    <scope>NUCLEOTIDE SEQUENCE</scope>
    <source>
        <strain evidence="1">CBS2887</strain>
    </source>
</reference>
<dbReference type="EMBL" id="JAEUBG010003513">
    <property type="protein sequence ID" value="KAH3682668.1"/>
    <property type="molecule type" value="Genomic_DNA"/>
</dbReference>
<keyword evidence="2" id="KW-1185">Reference proteome</keyword>
<comment type="caution">
    <text evidence="1">The sequence shown here is derived from an EMBL/GenBank/DDBJ whole genome shotgun (WGS) entry which is preliminary data.</text>
</comment>
<name>A0A9P8TKA2_WICPI</name>